<dbReference type="AlphaFoldDB" id="A0A446BKF7"/>
<dbReference type="EMBL" id="OUUZ01000009">
    <property type="protein sequence ID" value="SPQ22992.1"/>
    <property type="molecule type" value="Genomic_DNA"/>
</dbReference>
<accession>A0A446BKF7</accession>
<protein>
    <submittedName>
        <fullName evidence="1">5df44624-f9fd-4b56-a4ea-70b35239bef5</fullName>
    </submittedName>
</protein>
<gene>
    <name evidence="1" type="ORF">TT172_LOCUS5411</name>
</gene>
<sequence>MSGTMLRLTRLPPGQRALLPHPKPLTFSTTTTLQARLITFVTGKKRSTYRPVTFLGPGGNFWPTKVTPRAPWRWSPSTISTLAAGSLLGGSWIIWKEGRSYKVADEVDRYEPRVLGTHREGKVNRDYVNYDQWVERHRQQKQQRKQKRK</sequence>
<dbReference type="Proteomes" id="UP000289323">
    <property type="component" value="Unassembled WGS sequence"/>
</dbReference>
<name>A0A446BKF7_9PEZI</name>
<proteinExistence type="predicted"/>
<organism evidence="1 2">
    <name type="scientific">Thermothielavioides terrestris</name>
    <dbReference type="NCBI Taxonomy" id="2587410"/>
    <lineage>
        <taxon>Eukaryota</taxon>
        <taxon>Fungi</taxon>
        <taxon>Dikarya</taxon>
        <taxon>Ascomycota</taxon>
        <taxon>Pezizomycotina</taxon>
        <taxon>Sordariomycetes</taxon>
        <taxon>Sordariomycetidae</taxon>
        <taxon>Sordariales</taxon>
        <taxon>Chaetomiaceae</taxon>
        <taxon>Thermothielavioides</taxon>
    </lineage>
</organism>
<reference evidence="1 2" key="1">
    <citation type="submission" date="2018-04" db="EMBL/GenBank/DDBJ databases">
        <authorList>
            <person name="Huttner S."/>
            <person name="Dainat J."/>
        </authorList>
    </citation>
    <scope>NUCLEOTIDE SEQUENCE [LARGE SCALE GENOMIC DNA]</scope>
</reference>
<evidence type="ECO:0000313" key="2">
    <source>
        <dbReference type="Proteomes" id="UP000289323"/>
    </source>
</evidence>
<evidence type="ECO:0000313" key="1">
    <source>
        <dbReference type="EMBL" id="SPQ22992.1"/>
    </source>
</evidence>